<evidence type="ECO:0000313" key="5">
    <source>
        <dbReference type="EMBL" id="KAF2730015.1"/>
    </source>
</evidence>
<keyword evidence="6" id="KW-1185">Reference proteome</keyword>
<dbReference type="Pfam" id="PF24809">
    <property type="entry name" value="DUF7708"/>
    <property type="match status" value="1"/>
</dbReference>
<evidence type="ECO:0000313" key="6">
    <source>
        <dbReference type="Proteomes" id="UP000799444"/>
    </source>
</evidence>
<feature type="domain" description="Nephrocystin 3-like N-terminal" evidence="4">
    <location>
        <begin position="290"/>
        <end position="463"/>
    </location>
</feature>
<dbReference type="Gene3D" id="3.40.50.300">
    <property type="entry name" value="P-loop containing nucleotide triphosphate hydrolases"/>
    <property type="match status" value="1"/>
</dbReference>
<dbReference type="InterPro" id="IPR056884">
    <property type="entry name" value="NPHP3-like_N"/>
</dbReference>
<dbReference type="Proteomes" id="UP000799444">
    <property type="component" value="Unassembled WGS sequence"/>
</dbReference>
<proteinExistence type="predicted"/>
<dbReference type="OrthoDB" id="5389400at2759"/>
<comment type="caution">
    <text evidence="5">The sequence shown here is derived from an EMBL/GenBank/DDBJ whole genome shotgun (WGS) entry which is preliminary data.</text>
</comment>
<evidence type="ECO:0000259" key="3">
    <source>
        <dbReference type="Pfam" id="PF24809"/>
    </source>
</evidence>
<dbReference type="PANTHER" id="PTHR10039">
    <property type="entry name" value="AMELOGENIN"/>
    <property type="match status" value="1"/>
</dbReference>
<accession>A0A9P4QQW5</accession>
<evidence type="ECO:0008006" key="7">
    <source>
        <dbReference type="Google" id="ProtNLM"/>
    </source>
</evidence>
<gene>
    <name evidence="5" type="ORF">EJ04DRAFT_527320</name>
</gene>
<dbReference type="EMBL" id="ML996228">
    <property type="protein sequence ID" value="KAF2730015.1"/>
    <property type="molecule type" value="Genomic_DNA"/>
</dbReference>
<dbReference type="Pfam" id="PF24883">
    <property type="entry name" value="NPHP3_N"/>
    <property type="match status" value="1"/>
</dbReference>
<evidence type="ECO:0000256" key="2">
    <source>
        <dbReference type="SAM" id="Coils"/>
    </source>
</evidence>
<reference evidence="5" key="1">
    <citation type="journal article" date="2020" name="Stud. Mycol.">
        <title>101 Dothideomycetes genomes: a test case for predicting lifestyles and emergence of pathogens.</title>
        <authorList>
            <person name="Haridas S."/>
            <person name="Albert R."/>
            <person name="Binder M."/>
            <person name="Bloem J."/>
            <person name="Labutti K."/>
            <person name="Salamov A."/>
            <person name="Andreopoulos B."/>
            <person name="Baker S."/>
            <person name="Barry K."/>
            <person name="Bills G."/>
            <person name="Bluhm B."/>
            <person name="Cannon C."/>
            <person name="Castanera R."/>
            <person name="Culley D."/>
            <person name="Daum C."/>
            <person name="Ezra D."/>
            <person name="Gonzalez J."/>
            <person name="Henrissat B."/>
            <person name="Kuo A."/>
            <person name="Liang C."/>
            <person name="Lipzen A."/>
            <person name="Lutzoni F."/>
            <person name="Magnuson J."/>
            <person name="Mondo S."/>
            <person name="Nolan M."/>
            <person name="Ohm R."/>
            <person name="Pangilinan J."/>
            <person name="Park H.-J."/>
            <person name="Ramirez L."/>
            <person name="Alfaro M."/>
            <person name="Sun H."/>
            <person name="Tritt A."/>
            <person name="Yoshinaga Y."/>
            <person name="Zwiers L.-H."/>
            <person name="Turgeon B."/>
            <person name="Goodwin S."/>
            <person name="Spatafora J."/>
            <person name="Crous P."/>
            <person name="Grigoriev I."/>
        </authorList>
    </citation>
    <scope>NUCLEOTIDE SEQUENCE</scope>
    <source>
        <strain evidence="5">CBS 125425</strain>
    </source>
</reference>
<name>A0A9P4QQW5_9PLEO</name>
<dbReference type="InterPro" id="IPR056125">
    <property type="entry name" value="DUF7708"/>
</dbReference>
<dbReference type="PANTHER" id="PTHR10039:SF14">
    <property type="entry name" value="NACHT DOMAIN-CONTAINING PROTEIN"/>
    <property type="match status" value="1"/>
</dbReference>
<sequence>MAHTPDPFVNARDSFLNSLGPKERSIFATCSSLDELMKDAKKTVETLRPRGHGDSLLTNIAKFGHSLKKYFDIVGIMVQSKPEVAAIVWGAIRLALQLSANYASFFSSFIDCLDKITANLPLVELCSDCLASLLPDGLSKRLEVALTEIYCDFFRFLQSVIRIFTRKDGNISKMPVVAGKLFWKPFDERYKETLDRILLQGKVISNEIKLSQWRYQLAKDEDQLTKDKEFLERMRAVAKQLDVAKEAIRALDKKQQTYERHENVRHIQSWLKPPDFYRDFDRACRLRAPGTASWIFELVCFQDWRNVAVPITSCGRNKNEVDTILLVKGCGKTVLAAATINNIKASAGNRQVDVYYFFFRAGYLEHRLDAYCALLTQVLLRFEQHEDLMEKFGFAMRSNPSGELNRPTEHAAFELLVVCCGLMVREGFIILDAIDECVDSTALVEDLYELSQRTGIKVLLFSRPNLKALYEKSSPKREIFVGRSTVPDIQVFLGKGLQDLQENHLLPQSYDKTAALERLVKSAEGMFLWAQLMVTYLRIRAFTPRQRLDMIMSFGHPEGLDAMYDRISEMIYSQTTIERNMAKRMLAWIAFSRYPLTAEDLETAINVGNGTIDIESDGRIHGFCEAVVTICGGVVEIVNLKSPHYGESIRTFQFIHLSAKEYFIHDSPNTIGHIVSIPSQVFLRASSAVANLDIARTCLITLLNAAPGKPLRPEENKRSFNVVSFVYYAATSWIQHLKQAGGNNDGYNLEATQSKELDQVLGTFDEFISQPDAVTAWIEVAYSIPHRPEISDLLHCFDRLQLSYARLCKRMDDFNKLHRTTVLFSNEMQKLDEMWGCNLVQVPGCIWDEVPAFMQSRILASSLHTETTEISSDSAEKEQPARISKTPLSKISFSNEEGDRIAVLSVWPSQAYEQMTELSSPTGQEMRNFCRDWYAQIELWEADKVPNPLHQIWMPLEPEEVEIHMAQSLSFTYIVECQGLAMVKKFVWTLQFPMVISPKLDTIVVLRTMHQVRHKEEGLTIVSSKLPMEAINTKNIHWKFPPDPPFTFCRHVPGYKYWVSLSTDNRFCGVFDYDIDRDQNTLAVFRTEDLFDGIGSRPTSLVTCRSFLGLTSDSSPRILFHPDANIMVVAFNAGGPKVFIWAFELGITIDLNAANGCYPENACMLSGDKEVSFSQCGEYLVLVTKTGLPIIQPIPKKVLYYGRYYATTTAGPNVHQNSNAVMTEKNLSHALMASPGQALATSSQLLDPRTGRGITVAQHGSRLELQAWSRDHENQTESRVELLRVPRSAGFGNSIAMIHLPKDRDERLKVILNMAARPWNSLGVHTGLKSPIVVHRELSGIAQGRTTWRGLLSGNGERAYAKNDDRRLLAVEGKDDALARDDPNHRPLIKGYGIETNNGKSLAINDTDDLLIWENRDQDFGDEFWVMRVNRVIQRYRMIKGSSYIAPDVLMLRFQT</sequence>
<feature type="domain" description="DUF7708" evidence="3">
    <location>
        <begin position="60"/>
        <end position="209"/>
    </location>
</feature>
<evidence type="ECO:0000259" key="4">
    <source>
        <dbReference type="Pfam" id="PF24883"/>
    </source>
</evidence>
<organism evidence="5 6">
    <name type="scientific">Polyplosphaeria fusca</name>
    <dbReference type="NCBI Taxonomy" id="682080"/>
    <lineage>
        <taxon>Eukaryota</taxon>
        <taxon>Fungi</taxon>
        <taxon>Dikarya</taxon>
        <taxon>Ascomycota</taxon>
        <taxon>Pezizomycotina</taxon>
        <taxon>Dothideomycetes</taxon>
        <taxon>Pleosporomycetidae</taxon>
        <taxon>Pleosporales</taxon>
        <taxon>Tetraplosphaeriaceae</taxon>
        <taxon>Polyplosphaeria</taxon>
    </lineage>
</organism>
<keyword evidence="1" id="KW-0677">Repeat</keyword>
<dbReference type="InterPro" id="IPR027417">
    <property type="entry name" value="P-loop_NTPase"/>
</dbReference>
<feature type="coiled-coil region" evidence="2">
    <location>
        <begin position="234"/>
        <end position="264"/>
    </location>
</feature>
<keyword evidence="2" id="KW-0175">Coiled coil</keyword>
<protein>
    <recommendedName>
        <fullName evidence="7">NACHT domain-containing protein</fullName>
    </recommendedName>
</protein>
<evidence type="ECO:0000256" key="1">
    <source>
        <dbReference type="ARBA" id="ARBA00022737"/>
    </source>
</evidence>